<dbReference type="Gene3D" id="3.40.525.10">
    <property type="entry name" value="CRAL-TRIO lipid binding domain"/>
    <property type="match status" value="1"/>
</dbReference>
<dbReference type="InterPro" id="IPR036865">
    <property type="entry name" value="CRAL-TRIO_dom_sf"/>
</dbReference>
<accession>A0A2G9TVH0</accession>
<gene>
    <name evidence="1" type="ORF">TELCIR_17056</name>
</gene>
<proteinExistence type="predicted"/>
<dbReference type="AlphaFoldDB" id="A0A2G9TVH0"/>
<organism evidence="1 2">
    <name type="scientific">Teladorsagia circumcincta</name>
    <name type="common">Brown stomach worm</name>
    <name type="synonym">Ostertagia circumcincta</name>
    <dbReference type="NCBI Taxonomy" id="45464"/>
    <lineage>
        <taxon>Eukaryota</taxon>
        <taxon>Metazoa</taxon>
        <taxon>Ecdysozoa</taxon>
        <taxon>Nematoda</taxon>
        <taxon>Chromadorea</taxon>
        <taxon>Rhabditida</taxon>
        <taxon>Rhabditina</taxon>
        <taxon>Rhabditomorpha</taxon>
        <taxon>Strongyloidea</taxon>
        <taxon>Trichostrongylidae</taxon>
        <taxon>Teladorsagia</taxon>
    </lineage>
</organism>
<dbReference type="PANTHER" id="PTHR47159">
    <property type="entry name" value="PROTEIN CBG07705-RELATED"/>
    <property type="match status" value="1"/>
</dbReference>
<dbReference type="InterPro" id="IPR053302">
    <property type="entry name" value="CRAL-TRIO_domain"/>
</dbReference>
<dbReference type="PANTHER" id="PTHR47159:SF3">
    <property type="entry name" value="CRAL-TRIO DOMAIN-CONTAINING PROTEIN"/>
    <property type="match status" value="1"/>
</dbReference>
<evidence type="ECO:0000313" key="2">
    <source>
        <dbReference type="Proteomes" id="UP000230423"/>
    </source>
</evidence>
<name>A0A2G9TVH0_TELCI</name>
<dbReference type="Proteomes" id="UP000230423">
    <property type="component" value="Unassembled WGS sequence"/>
</dbReference>
<dbReference type="EMBL" id="KZ353642">
    <property type="protein sequence ID" value="PIO61422.1"/>
    <property type="molecule type" value="Genomic_DNA"/>
</dbReference>
<reference evidence="1 2" key="1">
    <citation type="submission" date="2015-09" db="EMBL/GenBank/DDBJ databases">
        <title>Draft genome of the parasitic nematode Teladorsagia circumcincta isolate WARC Sus (inbred).</title>
        <authorList>
            <person name="Mitreva M."/>
        </authorList>
    </citation>
    <scope>NUCLEOTIDE SEQUENCE [LARGE SCALE GENOMIC DNA]</scope>
    <source>
        <strain evidence="1 2">S</strain>
    </source>
</reference>
<dbReference type="OrthoDB" id="1434354at2759"/>
<protein>
    <submittedName>
        <fullName evidence="1">Uncharacterized protein</fullName>
    </submittedName>
</protein>
<evidence type="ECO:0000313" key="1">
    <source>
        <dbReference type="EMBL" id="PIO61422.1"/>
    </source>
</evidence>
<keyword evidence="2" id="KW-1185">Reference proteome</keyword>
<feature type="non-terminal residue" evidence="1">
    <location>
        <position position="99"/>
    </location>
</feature>
<sequence>MQGREILGSMTISETDREKIDELRNIVKEHSGLTGEAVRTPNCIVNIEQTGGNDYWGMLNTYPINEILRARIHDLESMLRAVMELEKKNGNLIMSYSDK</sequence>